<dbReference type="PANTHER" id="PTHR30469">
    <property type="entry name" value="MULTIDRUG RESISTANCE PROTEIN MDTA"/>
    <property type="match status" value="1"/>
</dbReference>
<dbReference type="Proteomes" id="UP000309544">
    <property type="component" value="Unassembled WGS sequence"/>
</dbReference>
<dbReference type="GO" id="GO:0015562">
    <property type="term" value="F:efflux transmembrane transporter activity"/>
    <property type="evidence" value="ECO:0007669"/>
    <property type="project" value="TreeGrafter"/>
</dbReference>
<dbReference type="SUPFAM" id="SSF111369">
    <property type="entry name" value="HlyD-like secretion proteins"/>
    <property type="match status" value="1"/>
</dbReference>
<dbReference type="RefSeq" id="WP_068866332.1">
    <property type="nucleotide sequence ID" value="NZ_VDCI01000004.1"/>
</dbReference>
<evidence type="ECO:0000256" key="3">
    <source>
        <dbReference type="SAM" id="Phobius"/>
    </source>
</evidence>
<dbReference type="Pfam" id="PF25989">
    <property type="entry name" value="YknX_C"/>
    <property type="match status" value="1"/>
</dbReference>
<reference evidence="6 7" key="1">
    <citation type="submission" date="2019-05" db="EMBL/GenBank/DDBJ databases">
        <title>Draft Whole-Genome sequence of the green sulfur bacterium Prosthecochloris vibrioformis DSM 260.</title>
        <authorList>
            <person name="Meyer T.E."/>
            <person name="Kyndt J.A."/>
        </authorList>
    </citation>
    <scope>NUCLEOTIDE SEQUENCE [LARGE SCALE GENOMIC DNA]</scope>
    <source>
        <strain evidence="6 7">DSM 260</strain>
    </source>
</reference>
<feature type="domain" description="CusB-like beta-barrel" evidence="4">
    <location>
        <begin position="208"/>
        <end position="278"/>
    </location>
</feature>
<gene>
    <name evidence="6" type="ORF">FGF68_06305</name>
</gene>
<dbReference type="InterPro" id="IPR058792">
    <property type="entry name" value="Beta-barrel_RND_2"/>
</dbReference>
<evidence type="ECO:0000256" key="2">
    <source>
        <dbReference type="SAM" id="Coils"/>
    </source>
</evidence>
<accession>A0A5C4S0L0</accession>
<comment type="similarity">
    <text evidence="1">Belongs to the membrane fusion protein (MFP) (TC 8.A.1) family.</text>
</comment>
<dbReference type="InterPro" id="IPR006143">
    <property type="entry name" value="RND_pump_MFP"/>
</dbReference>
<name>A0A5C4S0L0_PROVB</name>
<organism evidence="6 7">
    <name type="scientific">Prosthecochloris vibrioformis</name>
    <name type="common">Chlorobium vibrioforme</name>
    <dbReference type="NCBI Taxonomy" id="1098"/>
    <lineage>
        <taxon>Bacteria</taxon>
        <taxon>Pseudomonadati</taxon>
        <taxon>Chlorobiota</taxon>
        <taxon>Chlorobiia</taxon>
        <taxon>Chlorobiales</taxon>
        <taxon>Chlorobiaceae</taxon>
        <taxon>Prosthecochloris</taxon>
    </lineage>
</organism>
<evidence type="ECO:0000313" key="7">
    <source>
        <dbReference type="Proteomes" id="UP000309544"/>
    </source>
</evidence>
<dbReference type="Gene3D" id="2.40.420.20">
    <property type="match status" value="1"/>
</dbReference>
<keyword evidence="3" id="KW-0472">Membrane</keyword>
<dbReference type="Gene3D" id="2.40.50.100">
    <property type="match status" value="1"/>
</dbReference>
<dbReference type="EMBL" id="VDCI01000004">
    <property type="protein sequence ID" value="TNJ36672.1"/>
    <property type="molecule type" value="Genomic_DNA"/>
</dbReference>
<evidence type="ECO:0000259" key="5">
    <source>
        <dbReference type="Pfam" id="PF25989"/>
    </source>
</evidence>
<dbReference type="Gene3D" id="2.40.30.170">
    <property type="match status" value="1"/>
</dbReference>
<dbReference type="NCBIfam" id="TIGR01730">
    <property type="entry name" value="RND_mfp"/>
    <property type="match status" value="1"/>
</dbReference>
<dbReference type="AlphaFoldDB" id="A0A5C4S0L0"/>
<feature type="transmembrane region" description="Helical" evidence="3">
    <location>
        <begin position="7"/>
        <end position="27"/>
    </location>
</feature>
<dbReference type="Gene3D" id="1.10.287.470">
    <property type="entry name" value="Helix hairpin bin"/>
    <property type="match status" value="1"/>
</dbReference>
<feature type="coiled-coil region" evidence="2">
    <location>
        <begin position="100"/>
        <end position="169"/>
    </location>
</feature>
<evidence type="ECO:0000259" key="4">
    <source>
        <dbReference type="Pfam" id="PF25954"/>
    </source>
</evidence>
<sequence>MKNVDRFFTRYTIAIGLLFAVSVVFLVTRGNVADVEVRRVERMQLVQAVYATGYVDADHMADLRTEMSGSVGQVLVREGACVAKGDGIISLDTSQPDIAVRDARAALRSAESKVREVSRRLERTRNLFAAGAVTRQALDEGEQEYAEVLKSLEQRRLELLSREEELEKVSVTAPIGGVIGFLDARRGDYLPQNTLVATVIDPSSYVVAVDIDELDVPKVRAGQEATVAFDALPAERFPATVARIVPKTDRVTKTSRVFLELAGGFEGLQVGMTATANIVYGTLDDALLLPRIAVFEERQVFYTWVVRDGRLVRQRIVPGAGDLDFIQVKEGVEAGELCVIQPPETLKEGMEARYRKPDE</sequence>
<proteinExistence type="inferred from homology"/>
<feature type="domain" description="YknX-like C-terminal permuted SH3-like" evidence="5">
    <location>
        <begin position="287"/>
        <end position="351"/>
    </location>
</feature>
<keyword evidence="3" id="KW-1133">Transmembrane helix</keyword>
<keyword evidence="7" id="KW-1185">Reference proteome</keyword>
<comment type="caution">
    <text evidence="6">The sequence shown here is derived from an EMBL/GenBank/DDBJ whole genome shotgun (WGS) entry which is preliminary data.</text>
</comment>
<keyword evidence="2" id="KW-0175">Coiled coil</keyword>
<dbReference type="InterPro" id="IPR058637">
    <property type="entry name" value="YknX-like_C"/>
</dbReference>
<dbReference type="Pfam" id="PF25954">
    <property type="entry name" value="Beta-barrel_RND_2"/>
    <property type="match status" value="1"/>
</dbReference>
<protein>
    <submittedName>
        <fullName evidence="6">Efflux RND transporter periplasmic adaptor subunit</fullName>
    </submittedName>
</protein>
<dbReference type="PANTHER" id="PTHR30469:SF15">
    <property type="entry name" value="HLYD FAMILY OF SECRETION PROTEINS"/>
    <property type="match status" value="1"/>
</dbReference>
<dbReference type="GO" id="GO:1990281">
    <property type="term" value="C:efflux pump complex"/>
    <property type="evidence" value="ECO:0007669"/>
    <property type="project" value="TreeGrafter"/>
</dbReference>
<keyword evidence="3" id="KW-0812">Transmembrane</keyword>
<evidence type="ECO:0000313" key="6">
    <source>
        <dbReference type="EMBL" id="TNJ36672.1"/>
    </source>
</evidence>
<evidence type="ECO:0000256" key="1">
    <source>
        <dbReference type="ARBA" id="ARBA00009477"/>
    </source>
</evidence>